<accession>A0AAE0G8Q6</accession>
<feature type="transmembrane region" description="Helical" evidence="1">
    <location>
        <begin position="21"/>
        <end position="39"/>
    </location>
</feature>
<keyword evidence="3" id="KW-1185">Reference proteome</keyword>
<evidence type="ECO:0000256" key="1">
    <source>
        <dbReference type="SAM" id="Phobius"/>
    </source>
</evidence>
<keyword evidence="1" id="KW-1133">Transmembrane helix</keyword>
<dbReference type="EMBL" id="LGRX02008417">
    <property type="protein sequence ID" value="KAK3273549.1"/>
    <property type="molecule type" value="Genomic_DNA"/>
</dbReference>
<evidence type="ECO:0000313" key="2">
    <source>
        <dbReference type="EMBL" id="KAK3273549.1"/>
    </source>
</evidence>
<name>A0AAE0G8Q6_9CHLO</name>
<comment type="caution">
    <text evidence="2">The sequence shown here is derived from an EMBL/GenBank/DDBJ whole genome shotgun (WGS) entry which is preliminary data.</text>
</comment>
<keyword evidence="1" id="KW-0472">Membrane</keyword>
<reference evidence="2 3" key="1">
    <citation type="journal article" date="2015" name="Genome Biol. Evol.">
        <title>Comparative Genomics of a Bacterivorous Green Alga Reveals Evolutionary Causalities and Consequences of Phago-Mixotrophic Mode of Nutrition.</title>
        <authorList>
            <person name="Burns J.A."/>
            <person name="Paasch A."/>
            <person name="Narechania A."/>
            <person name="Kim E."/>
        </authorList>
    </citation>
    <scope>NUCLEOTIDE SEQUENCE [LARGE SCALE GENOMIC DNA]</scope>
    <source>
        <strain evidence="2 3">PLY_AMNH</strain>
    </source>
</reference>
<keyword evidence="1" id="KW-0812">Transmembrane</keyword>
<gene>
    <name evidence="2" type="ORF">CYMTET_18216</name>
</gene>
<organism evidence="2 3">
    <name type="scientific">Cymbomonas tetramitiformis</name>
    <dbReference type="NCBI Taxonomy" id="36881"/>
    <lineage>
        <taxon>Eukaryota</taxon>
        <taxon>Viridiplantae</taxon>
        <taxon>Chlorophyta</taxon>
        <taxon>Pyramimonadophyceae</taxon>
        <taxon>Pyramimonadales</taxon>
        <taxon>Pyramimonadaceae</taxon>
        <taxon>Cymbomonas</taxon>
    </lineage>
</organism>
<sequence>MSEKRQQPTTSLLESLRGYERHAVLGLLFLGVTLLFLAFPFSTTNLFNESCGADCMAHKRQLLQDELNVESGSPLLRGSSISSNVWFNFIHLILIEAATSLLRHLETCQLLSRVLCEEPSQTFFTAVLPS</sequence>
<dbReference type="AlphaFoldDB" id="A0AAE0G8Q6"/>
<dbReference type="Proteomes" id="UP001190700">
    <property type="component" value="Unassembled WGS sequence"/>
</dbReference>
<proteinExistence type="predicted"/>
<protein>
    <submittedName>
        <fullName evidence="2">Uncharacterized protein</fullName>
    </submittedName>
</protein>
<evidence type="ECO:0000313" key="3">
    <source>
        <dbReference type="Proteomes" id="UP001190700"/>
    </source>
</evidence>